<dbReference type="Pfam" id="PF02575">
    <property type="entry name" value="YbaB_DNA_bd"/>
    <property type="match status" value="1"/>
</dbReference>
<feature type="compositionally biased region" description="Low complexity" evidence="1">
    <location>
        <begin position="122"/>
        <end position="142"/>
    </location>
</feature>
<reference evidence="2 3" key="1">
    <citation type="submission" date="2014-05" db="EMBL/GenBank/DDBJ databases">
        <title>Draft genome sequence of Amycolatopsis rifamycinica DSM 46095.</title>
        <authorList>
            <person name="Lal R."/>
            <person name="Saxena A."/>
            <person name="Kumari R."/>
            <person name="Mukherjee U."/>
            <person name="Singh P."/>
            <person name="Sangwan N."/>
            <person name="Mahato N.K."/>
        </authorList>
    </citation>
    <scope>NUCLEOTIDE SEQUENCE [LARGE SCALE GENOMIC DNA]</scope>
    <source>
        <strain evidence="2 3">DSM 46095</strain>
    </source>
</reference>
<dbReference type="AlphaFoldDB" id="A0A066TPZ9"/>
<dbReference type="GO" id="GO:0003677">
    <property type="term" value="F:DNA binding"/>
    <property type="evidence" value="ECO:0007669"/>
    <property type="project" value="InterPro"/>
</dbReference>
<sequence>MSAQMDELIAQFQNFQSKVRQAEARFAGVGDMQERIARLTTTVTSPDGTVTVTAGAGGTITDLRLTAGATRVEAGQLAATIMDTIRRAAAGAAQQQAGIVDEAFGDAFGVDVSAQVREAQAEAFGTAAAEPASEAQPRQPSRPVRRPVAGDDDDDFDQGPILRRS</sequence>
<comment type="caution">
    <text evidence="2">The sequence shown here is derived from an EMBL/GenBank/DDBJ whole genome shotgun (WGS) entry which is preliminary data.</text>
</comment>
<dbReference type="OrthoDB" id="3630067at2"/>
<organism evidence="2 3">
    <name type="scientific">Amycolatopsis rifamycinica</name>
    <dbReference type="NCBI Taxonomy" id="287986"/>
    <lineage>
        <taxon>Bacteria</taxon>
        <taxon>Bacillati</taxon>
        <taxon>Actinomycetota</taxon>
        <taxon>Actinomycetes</taxon>
        <taxon>Pseudonocardiales</taxon>
        <taxon>Pseudonocardiaceae</taxon>
        <taxon>Amycolatopsis</taxon>
    </lineage>
</organism>
<dbReference type="STRING" id="287986.DV20_36750"/>
<accession>A0A066TPZ9</accession>
<dbReference type="eggNOG" id="ENOG502ZX6I">
    <property type="taxonomic scope" value="Bacteria"/>
</dbReference>
<dbReference type="InterPro" id="IPR004401">
    <property type="entry name" value="YbaB/EbfC"/>
</dbReference>
<evidence type="ECO:0000313" key="3">
    <source>
        <dbReference type="Proteomes" id="UP000027345"/>
    </source>
</evidence>
<evidence type="ECO:0000313" key="2">
    <source>
        <dbReference type="EMBL" id="KDN17186.1"/>
    </source>
</evidence>
<dbReference type="InterPro" id="IPR036894">
    <property type="entry name" value="YbaB-like_sf"/>
</dbReference>
<evidence type="ECO:0000256" key="1">
    <source>
        <dbReference type="SAM" id="MobiDB-lite"/>
    </source>
</evidence>
<dbReference type="EMBL" id="JMQI01000074">
    <property type="protein sequence ID" value="KDN17186.1"/>
    <property type="molecule type" value="Genomic_DNA"/>
</dbReference>
<name>A0A066TPZ9_9PSEU</name>
<dbReference type="Proteomes" id="UP000027345">
    <property type="component" value="Unassembled WGS sequence"/>
</dbReference>
<keyword evidence="3" id="KW-1185">Reference proteome</keyword>
<dbReference type="RefSeq" id="WP_043787849.1">
    <property type="nucleotide sequence ID" value="NZ_JMQI01000074.1"/>
</dbReference>
<protein>
    <recommendedName>
        <fullName evidence="4">YbaB/EbfC DNA-binding family protein</fullName>
    </recommendedName>
</protein>
<dbReference type="SUPFAM" id="SSF82607">
    <property type="entry name" value="YbaB-like"/>
    <property type="match status" value="1"/>
</dbReference>
<gene>
    <name evidence="2" type="ORF">DV20_36750</name>
</gene>
<feature type="region of interest" description="Disordered" evidence="1">
    <location>
        <begin position="122"/>
        <end position="165"/>
    </location>
</feature>
<dbReference type="Gene3D" id="3.30.1310.10">
    <property type="entry name" value="Nucleoid-associated protein YbaB-like domain"/>
    <property type="match status" value="1"/>
</dbReference>
<proteinExistence type="predicted"/>
<evidence type="ECO:0008006" key="4">
    <source>
        <dbReference type="Google" id="ProtNLM"/>
    </source>
</evidence>